<keyword evidence="2" id="KW-1185">Reference proteome</keyword>
<name>A0A7I7LA80_9MYCO</name>
<evidence type="ECO:0000313" key="2">
    <source>
        <dbReference type="Proteomes" id="UP000467164"/>
    </source>
</evidence>
<dbReference type="KEGG" id="msho:MSHO_22860"/>
<accession>A0A7I7LA80</accession>
<proteinExistence type="predicted"/>
<gene>
    <name evidence="1" type="ORF">MSHO_22860</name>
</gene>
<organism evidence="1 2">
    <name type="scientific">Mycobacterium shottsii</name>
    <dbReference type="NCBI Taxonomy" id="133549"/>
    <lineage>
        <taxon>Bacteria</taxon>
        <taxon>Bacillati</taxon>
        <taxon>Actinomycetota</taxon>
        <taxon>Actinomycetes</taxon>
        <taxon>Mycobacteriales</taxon>
        <taxon>Mycobacteriaceae</taxon>
        <taxon>Mycobacterium</taxon>
        <taxon>Mycobacterium ulcerans group</taxon>
    </lineage>
</organism>
<protein>
    <submittedName>
        <fullName evidence="1">Uncharacterized protein</fullName>
    </submittedName>
</protein>
<reference evidence="1 2" key="1">
    <citation type="journal article" date="2019" name="Emerg. Microbes Infect.">
        <title>Comprehensive subspecies identification of 175 nontuberculous mycobacteria species based on 7547 genomic profiles.</title>
        <authorList>
            <person name="Matsumoto Y."/>
            <person name="Kinjo T."/>
            <person name="Motooka D."/>
            <person name="Nabeya D."/>
            <person name="Jung N."/>
            <person name="Uechi K."/>
            <person name="Horii T."/>
            <person name="Iida T."/>
            <person name="Fujita J."/>
            <person name="Nakamura S."/>
        </authorList>
    </citation>
    <scope>NUCLEOTIDE SEQUENCE [LARGE SCALE GENOMIC DNA]</scope>
    <source>
        <strain evidence="1 2">JCM 12657</strain>
    </source>
</reference>
<dbReference type="Proteomes" id="UP000467164">
    <property type="component" value="Chromosome"/>
</dbReference>
<sequence>MIAVAVGAVGGQLVQMGSWRELAGPVRSYDSSQQEFRRRDFAYRRRELLQAARAVCYSMANWGQRMSFLIATPGFGALMGDKHRDGHWRPEAPMARGVVHDAKAAKVAKVVVLQRGDHRDLRELRAEYPALSARVPVFHEEFVRAFCSAARRVCEHPLGLREEIVYELRGPRCCLT</sequence>
<dbReference type="AlphaFoldDB" id="A0A7I7LA80"/>
<dbReference type="EMBL" id="AP022572">
    <property type="protein sequence ID" value="BBX56941.1"/>
    <property type="molecule type" value="Genomic_DNA"/>
</dbReference>
<evidence type="ECO:0000313" key="1">
    <source>
        <dbReference type="EMBL" id="BBX56941.1"/>
    </source>
</evidence>